<reference evidence="4 5" key="1">
    <citation type="submission" date="2019-03" db="EMBL/GenBank/DDBJ databases">
        <authorList>
            <person name="Gaulin E."/>
            <person name="Dumas B."/>
        </authorList>
    </citation>
    <scope>NUCLEOTIDE SEQUENCE [LARGE SCALE GENOMIC DNA]</scope>
    <source>
        <strain evidence="4">CBS 568.67</strain>
    </source>
</reference>
<evidence type="ECO:0000256" key="1">
    <source>
        <dbReference type="SAM" id="MobiDB-lite"/>
    </source>
</evidence>
<protein>
    <submittedName>
        <fullName evidence="4">Aste57867_7037 protein</fullName>
    </submittedName>
</protein>
<feature type="compositionally biased region" description="Basic and acidic residues" evidence="1">
    <location>
        <begin position="99"/>
        <end position="112"/>
    </location>
</feature>
<feature type="compositionally biased region" description="Low complexity" evidence="1">
    <location>
        <begin position="113"/>
        <end position="123"/>
    </location>
</feature>
<dbReference type="GO" id="GO:0007032">
    <property type="term" value="P:endosome organization"/>
    <property type="evidence" value="ECO:0007669"/>
    <property type="project" value="TreeGrafter"/>
</dbReference>
<evidence type="ECO:0000259" key="2">
    <source>
        <dbReference type="Pfam" id="PF14745"/>
    </source>
</evidence>
<evidence type="ECO:0000313" key="3">
    <source>
        <dbReference type="EMBL" id="KAF0705471.1"/>
    </source>
</evidence>
<dbReference type="PANTHER" id="PTHR31409">
    <property type="entry name" value="WASH COMPLEX SUBUNIT 4"/>
    <property type="match status" value="1"/>
</dbReference>
<evidence type="ECO:0000313" key="5">
    <source>
        <dbReference type="Proteomes" id="UP000332933"/>
    </source>
</evidence>
<feature type="compositionally biased region" description="Basic and acidic residues" evidence="1">
    <location>
        <begin position="72"/>
        <end position="84"/>
    </location>
</feature>
<dbReference type="GO" id="GO:0016197">
    <property type="term" value="P:endosomal transport"/>
    <property type="evidence" value="ECO:0007669"/>
    <property type="project" value="TreeGrafter"/>
</dbReference>
<name>A0A485KHZ8_9STRA</name>
<organism evidence="4 5">
    <name type="scientific">Aphanomyces stellatus</name>
    <dbReference type="NCBI Taxonomy" id="120398"/>
    <lineage>
        <taxon>Eukaryota</taxon>
        <taxon>Sar</taxon>
        <taxon>Stramenopiles</taxon>
        <taxon>Oomycota</taxon>
        <taxon>Saprolegniomycetes</taxon>
        <taxon>Saprolegniales</taxon>
        <taxon>Verrucalvaceae</taxon>
        <taxon>Aphanomyces</taxon>
    </lineage>
</organism>
<dbReference type="AlphaFoldDB" id="A0A485KHZ8"/>
<reference evidence="3" key="2">
    <citation type="submission" date="2019-06" db="EMBL/GenBank/DDBJ databases">
        <title>Genomics analysis of Aphanomyces spp. identifies a new class of oomycete effector associated with host adaptation.</title>
        <authorList>
            <person name="Gaulin E."/>
        </authorList>
    </citation>
    <scope>NUCLEOTIDE SEQUENCE</scope>
    <source>
        <strain evidence="3">CBS 578.67</strain>
    </source>
</reference>
<feature type="region of interest" description="Disordered" evidence="1">
    <location>
        <begin position="1"/>
        <end position="85"/>
    </location>
</feature>
<dbReference type="EMBL" id="VJMH01003583">
    <property type="protein sequence ID" value="KAF0705471.1"/>
    <property type="molecule type" value="Genomic_DNA"/>
</dbReference>
<evidence type="ECO:0000313" key="4">
    <source>
        <dbReference type="EMBL" id="VFT83985.1"/>
    </source>
</evidence>
<dbReference type="InterPro" id="IPR027307">
    <property type="entry name" value="WASH7"/>
</dbReference>
<proteinExistence type="predicted"/>
<gene>
    <name evidence="4" type="primary">Aste57867_7037</name>
    <name evidence="3" type="ORF">As57867_007014</name>
    <name evidence="4" type="ORF">ASTE57867_7037</name>
</gene>
<accession>A0A485KHZ8</accession>
<dbReference type="Proteomes" id="UP000332933">
    <property type="component" value="Unassembled WGS sequence"/>
</dbReference>
<keyword evidence="5" id="KW-1185">Reference proteome</keyword>
<sequence length="404" mass="45193">MGSRKPKGDAPPAVAPPQVNTDANPRPSSAGPTSPAHANAPPVPTKTSNRTPSEVSSDEGSELLADNLSEAGSRRRNERPRFDSRASWADSTRFDRFDSRASEMSNRDRSDSRASTSSRASSRVNLRATDLRTTNLGVSKAPDLGAIDEEDYQFVSPFADFDAHDQPIREQLQKGLDIVNEHTSKLKEIEDALSAAMSEVWGYWADPIQMHLHPAERVDVQDLIRTDNELFNKVLTVFAVLCDEISELKVTVEDNFYPALIMFGQAKHGDKGEVKPGEDEVHIGRMLPFFQDISNFIDRCNAIAANLVHQLASLYQSFQKLWKSTFKHVHLTSVFEAFANVLEILITLDLLVIDNPNIVTAWDKYKRMMQYVRADPARYNVTVEKVKAFERLLVNLDGTFMGTL</sequence>
<dbReference type="PANTHER" id="PTHR31409:SF0">
    <property type="entry name" value="WASH COMPLEX SUBUNIT 4"/>
    <property type="match status" value="1"/>
</dbReference>
<dbReference type="GO" id="GO:0005768">
    <property type="term" value="C:endosome"/>
    <property type="evidence" value="ECO:0007669"/>
    <property type="project" value="TreeGrafter"/>
</dbReference>
<dbReference type="Pfam" id="PF14745">
    <property type="entry name" value="WASH-4_N"/>
    <property type="match status" value="1"/>
</dbReference>
<feature type="region of interest" description="Disordered" evidence="1">
    <location>
        <begin position="99"/>
        <end position="126"/>
    </location>
</feature>
<dbReference type="InterPro" id="IPR028191">
    <property type="entry name" value="WASH-4_N"/>
</dbReference>
<dbReference type="EMBL" id="CAADRA010003595">
    <property type="protein sequence ID" value="VFT83985.1"/>
    <property type="molecule type" value="Genomic_DNA"/>
</dbReference>
<dbReference type="GO" id="GO:0071203">
    <property type="term" value="C:WASH complex"/>
    <property type="evidence" value="ECO:0007669"/>
    <property type="project" value="InterPro"/>
</dbReference>
<feature type="domain" description="WASH complex subunit 4 N-terminal" evidence="2">
    <location>
        <begin position="179"/>
        <end position="401"/>
    </location>
</feature>
<feature type="compositionally biased region" description="Polar residues" evidence="1">
    <location>
        <begin position="45"/>
        <end position="55"/>
    </location>
</feature>
<feature type="compositionally biased region" description="Polar residues" evidence="1">
    <location>
        <begin position="18"/>
        <end position="32"/>
    </location>
</feature>
<dbReference type="OrthoDB" id="10261210at2759"/>